<dbReference type="Proteomes" id="UP001189429">
    <property type="component" value="Unassembled WGS sequence"/>
</dbReference>
<organism evidence="2 3">
    <name type="scientific">Prorocentrum cordatum</name>
    <dbReference type="NCBI Taxonomy" id="2364126"/>
    <lineage>
        <taxon>Eukaryota</taxon>
        <taxon>Sar</taxon>
        <taxon>Alveolata</taxon>
        <taxon>Dinophyceae</taxon>
        <taxon>Prorocentrales</taxon>
        <taxon>Prorocentraceae</taxon>
        <taxon>Prorocentrum</taxon>
    </lineage>
</organism>
<evidence type="ECO:0000313" key="2">
    <source>
        <dbReference type="EMBL" id="CAK0810534.1"/>
    </source>
</evidence>
<sequence>MREKDWQGRWQRALALLNEMAGVKLEPTIICYSTSISAREGAVAAGVGDDEAKEVAQVDVARAEEEVEEARELETAVWDEGDTKVDAVQGGAGEDAAQEGEGGDAEVDVGNAGAEVDVEVRAAARPGEPSSLRPNVRGLDPKRRHRRAPWLPRSSAGHGRPGLRNLP</sequence>
<name>A0ABN9QYU0_9DINO</name>
<evidence type="ECO:0000256" key="1">
    <source>
        <dbReference type="SAM" id="MobiDB-lite"/>
    </source>
</evidence>
<reference evidence="2" key="1">
    <citation type="submission" date="2023-10" db="EMBL/GenBank/DDBJ databases">
        <authorList>
            <person name="Chen Y."/>
            <person name="Shah S."/>
            <person name="Dougan E. K."/>
            <person name="Thang M."/>
            <person name="Chan C."/>
        </authorList>
    </citation>
    <scope>NUCLEOTIDE SEQUENCE [LARGE SCALE GENOMIC DNA]</scope>
</reference>
<keyword evidence="3" id="KW-1185">Reference proteome</keyword>
<proteinExistence type="predicted"/>
<gene>
    <name evidence="2" type="ORF">PCOR1329_LOCUS15476</name>
</gene>
<feature type="region of interest" description="Disordered" evidence="1">
    <location>
        <begin position="86"/>
        <end position="108"/>
    </location>
</feature>
<protein>
    <submittedName>
        <fullName evidence="2">Uncharacterized protein</fullName>
    </submittedName>
</protein>
<comment type="caution">
    <text evidence="2">The sequence shown here is derived from an EMBL/GenBank/DDBJ whole genome shotgun (WGS) entry which is preliminary data.</text>
</comment>
<feature type="region of interest" description="Disordered" evidence="1">
    <location>
        <begin position="122"/>
        <end position="167"/>
    </location>
</feature>
<dbReference type="EMBL" id="CAUYUJ010004681">
    <property type="protein sequence ID" value="CAK0810534.1"/>
    <property type="molecule type" value="Genomic_DNA"/>
</dbReference>
<feature type="compositionally biased region" description="Acidic residues" evidence="1">
    <location>
        <begin position="96"/>
        <end position="107"/>
    </location>
</feature>
<evidence type="ECO:0000313" key="3">
    <source>
        <dbReference type="Proteomes" id="UP001189429"/>
    </source>
</evidence>
<accession>A0ABN9QYU0</accession>